<dbReference type="AlphaFoldDB" id="A0A5U4CYN1"/>
<evidence type="ECO:0000259" key="2">
    <source>
        <dbReference type="Pfam" id="PF04352"/>
    </source>
</evidence>
<proteinExistence type="predicted"/>
<gene>
    <name evidence="3" type="ORF">AMM99_23100</name>
</gene>
<dbReference type="GO" id="GO:0003723">
    <property type="term" value="F:RNA binding"/>
    <property type="evidence" value="ECO:0007669"/>
    <property type="project" value="UniProtKB-KW"/>
</dbReference>
<accession>A0A5U4CYN1</accession>
<dbReference type="InterPro" id="IPR036442">
    <property type="entry name" value="ProQ/FinO_sf"/>
</dbReference>
<dbReference type="Pfam" id="PF04352">
    <property type="entry name" value="ProQ"/>
    <property type="match status" value="1"/>
</dbReference>
<dbReference type="InterPro" id="IPR016103">
    <property type="entry name" value="ProQ/FinO"/>
</dbReference>
<dbReference type="EMBL" id="AAGMUQ010000017">
    <property type="protein sequence ID" value="EBP8539433.1"/>
    <property type="molecule type" value="Genomic_DNA"/>
</dbReference>
<keyword evidence="1" id="KW-0694">RNA-binding</keyword>
<comment type="caution">
    <text evidence="3">The sequence shown here is derived from an EMBL/GenBank/DDBJ whole genome shotgun (WGS) entry which is preliminary data.</text>
</comment>
<evidence type="ECO:0000313" key="3">
    <source>
        <dbReference type="EMBL" id="EBP8539433.1"/>
    </source>
</evidence>
<dbReference type="SUPFAM" id="SSF48657">
    <property type="entry name" value="FinO-like"/>
    <property type="match status" value="1"/>
</dbReference>
<protein>
    <recommendedName>
        <fullName evidence="2">ProQ/FinO domain-containing protein</fullName>
    </recommendedName>
</protein>
<feature type="domain" description="ProQ/FinO" evidence="2">
    <location>
        <begin position="10"/>
        <end position="113"/>
    </location>
</feature>
<sequence length="130" mass="15511">MGRKTRSNRYKKIIQALSDRYPAAFSLTPYKVLPLHDGIYDEIFHDLGRIPPEYKKRIAFAVWWHRNRTSYLRAIAFGEHYRNLAGNRLERPSVESMRQARDELIRRGEWSKRMEKLHKVNTGRKNAANR</sequence>
<organism evidence="3">
    <name type="scientific">Salmonella enterica</name>
    <name type="common">Salmonella choleraesuis</name>
    <dbReference type="NCBI Taxonomy" id="28901"/>
    <lineage>
        <taxon>Bacteria</taxon>
        <taxon>Pseudomonadati</taxon>
        <taxon>Pseudomonadota</taxon>
        <taxon>Gammaproteobacteria</taxon>
        <taxon>Enterobacterales</taxon>
        <taxon>Enterobacteriaceae</taxon>
        <taxon>Salmonella</taxon>
    </lineage>
</organism>
<evidence type="ECO:0000256" key="1">
    <source>
        <dbReference type="ARBA" id="ARBA00022884"/>
    </source>
</evidence>
<reference evidence="3" key="1">
    <citation type="submission" date="2018-07" db="EMBL/GenBank/DDBJ databases">
        <authorList>
            <consortium name="PulseNet: The National Subtyping Network for Foodborne Disease Surveillance"/>
            <person name="Tarr C.L."/>
            <person name="Trees E."/>
            <person name="Katz L.S."/>
            <person name="Carleton-Romer H.A."/>
            <person name="Stroika S."/>
            <person name="Kucerova Z."/>
            <person name="Roache K.F."/>
            <person name="Sabol A.L."/>
            <person name="Besser J."/>
            <person name="Gerner-Smidt P."/>
        </authorList>
    </citation>
    <scope>NUCLEOTIDE SEQUENCE</scope>
    <source>
        <strain evidence="3">2015K-0757</strain>
    </source>
</reference>
<name>A0A5U4CYN1_SALER</name>
<dbReference type="Gene3D" id="1.10.1710.10">
    <property type="entry name" value="ProQ/FinO domain"/>
    <property type="match status" value="1"/>
</dbReference>